<dbReference type="AlphaFoldDB" id="A0A7K1XXX4"/>
<dbReference type="Gene3D" id="3.30.420.150">
    <property type="entry name" value="Exopolyphosphatase. Domain 2"/>
    <property type="match status" value="1"/>
</dbReference>
<feature type="domain" description="Ppx/GppA phosphatase N-terminal" evidence="1">
    <location>
        <begin position="19"/>
        <end position="304"/>
    </location>
</feature>
<evidence type="ECO:0000259" key="1">
    <source>
        <dbReference type="Pfam" id="PF02541"/>
    </source>
</evidence>
<evidence type="ECO:0000313" key="3">
    <source>
        <dbReference type="Proteomes" id="UP000451233"/>
    </source>
</evidence>
<reference evidence="2 3" key="1">
    <citation type="submission" date="2019-11" db="EMBL/GenBank/DDBJ databases">
        <title>Pedobacter sp. HMF7056 Genome sequencing and assembly.</title>
        <authorList>
            <person name="Kang H."/>
            <person name="Kim H."/>
            <person name="Joh K."/>
        </authorList>
    </citation>
    <scope>NUCLEOTIDE SEQUENCE [LARGE SCALE GENOMIC DNA]</scope>
    <source>
        <strain evidence="2 3">HMF7056</strain>
    </source>
</reference>
<dbReference type="SUPFAM" id="SSF53067">
    <property type="entry name" value="Actin-like ATPase domain"/>
    <property type="match status" value="2"/>
</dbReference>
<dbReference type="RefSeq" id="WP_160906573.1">
    <property type="nucleotide sequence ID" value="NZ_WVHS01000002.1"/>
</dbReference>
<dbReference type="InterPro" id="IPR050273">
    <property type="entry name" value="GppA/Ppx_hydrolase"/>
</dbReference>
<organism evidence="2 3">
    <name type="scientific">Hufsiella ginkgonis</name>
    <dbReference type="NCBI Taxonomy" id="2695274"/>
    <lineage>
        <taxon>Bacteria</taxon>
        <taxon>Pseudomonadati</taxon>
        <taxon>Bacteroidota</taxon>
        <taxon>Sphingobacteriia</taxon>
        <taxon>Sphingobacteriales</taxon>
        <taxon>Sphingobacteriaceae</taxon>
        <taxon>Hufsiella</taxon>
    </lineage>
</organism>
<dbReference type="Gene3D" id="3.30.420.40">
    <property type="match status" value="1"/>
</dbReference>
<protein>
    <submittedName>
        <fullName evidence="2">Exopolyphosphatase</fullName>
    </submittedName>
</protein>
<proteinExistence type="predicted"/>
<dbReference type="CDD" id="cd24055">
    <property type="entry name" value="ASKHA_NBD_ChPPX-like"/>
    <property type="match status" value="1"/>
</dbReference>
<dbReference type="Proteomes" id="UP000451233">
    <property type="component" value="Unassembled WGS sequence"/>
</dbReference>
<name>A0A7K1XXX4_9SPHI</name>
<dbReference type="GO" id="GO:0016462">
    <property type="term" value="F:pyrophosphatase activity"/>
    <property type="evidence" value="ECO:0007669"/>
    <property type="project" value="TreeGrafter"/>
</dbReference>
<gene>
    <name evidence="2" type="ORF">GS398_09755</name>
</gene>
<comment type="caution">
    <text evidence="2">The sequence shown here is derived from an EMBL/GenBank/DDBJ whole genome shotgun (WGS) entry which is preliminary data.</text>
</comment>
<evidence type="ECO:0000313" key="2">
    <source>
        <dbReference type="EMBL" id="MXV15589.1"/>
    </source>
</evidence>
<dbReference type="InterPro" id="IPR003695">
    <property type="entry name" value="Ppx_GppA_N"/>
</dbReference>
<accession>A0A7K1XXX4</accession>
<keyword evidence="3" id="KW-1185">Reference proteome</keyword>
<dbReference type="Pfam" id="PF02541">
    <property type="entry name" value="Ppx-GppA"/>
    <property type="match status" value="1"/>
</dbReference>
<dbReference type="EMBL" id="WVHS01000002">
    <property type="protein sequence ID" value="MXV15589.1"/>
    <property type="molecule type" value="Genomic_DNA"/>
</dbReference>
<dbReference type="PANTHER" id="PTHR30005">
    <property type="entry name" value="EXOPOLYPHOSPHATASE"/>
    <property type="match status" value="1"/>
</dbReference>
<dbReference type="PANTHER" id="PTHR30005:SF0">
    <property type="entry name" value="RETROGRADE REGULATION PROTEIN 2"/>
    <property type="match status" value="1"/>
</dbReference>
<sequence>MPAPVAVIDLGTNTFHLLIAIVEAGAIREVVHRVDAVKLGEGGINSGRIRDDAFGRGLTMLRNYALQIHENNASPVRAIATSAIRNAANGPEFIKKVAQETGICIEVIDGAQEAAFIYKGIRASGSLGPHRSLIMDIGGGSVEFILCTQSGILWKQSFEIGAARLMDRYHHSDPIAAREIARLEQYLEEQLQPLFAAVKTYPVKHLVGSAGSFETFVEMTGTSGASADNERIKTYHFNLQALAAVMDWLRNSTHRQREERQDIEPVRVDMIVVASLVTAFVMRKSGITRVSMSAYSLKEGVLADVIS</sequence>
<dbReference type="InterPro" id="IPR043129">
    <property type="entry name" value="ATPase_NBD"/>
</dbReference>